<feature type="transmembrane region" description="Helical" evidence="10">
    <location>
        <begin position="76"/>
        <end position="101"/>
    </location>
</feature>
<dbReference type="Proteomes" id="UP000014760">
    <property type="component" value="Unassembled WGS sequence"/>
</dbReference>
<dbReference type="AlphaFoldDB" id="R7TYG2"/>
<dbReference type="STRING" id="283909.R7TYG2"/>
<evidence type="ECO:0000256" key="9">
    <source>
        <dbReference type="ARBA" id="ARBA00023273"/>
    </source>
</evidence>
<evidence type="ECO:0000256" key="6">
    <source>
        <dbReference type="ARBA" id="ARBA00022692"/>
    </source>
</evidence>
<evidence type="ECO:0000256" key="8">
    <source>
        <dbReference type="ARBA" id="ARBA00023136"/>
    </source>
</evidence>
<protein>
    <recommendedName>
        <fullName evidence="5">Transmembrane protein 218</fullName>
    </recommendedName>
</protein>
<keyword evidence="9" id="KW-0966">Cell projection</keyword>
<gene>
    <name evidence="12" type="ORF">CAPTEDRAFT_220924</name>
</gene>
<dbReference type="GO" id="GO:0005929">
    <property type="term" value="C:cilium"/>
    <property type="evidence" value="ECO:0007669"/>
    <property type="project" value="UniProtKB-SubCell"/>
</dbReference>
<evidence type="ECO:0000313" key="13">
    <source>
        <dbReference type="EnsemblMetazoa" id="CapteP220924"/>
    </source>
</evidence>
<feature type="transmembrane region" description="Helical" evidence="10">
    <location>
        <begin position="6"/>
        <end position="28"/>
    </location>
</feature>
<dbReference type="HOGENOM" id="CLU_169774_0_0_1"/>
<comment type="subcellular location">
    <subcellularLocation>
        <location evidence="2">Cell projection</location>
        <location evidence="2">Cilium</location>
    </subcellularLocation>
    <subcellularLocation>
        <location evidence="3">Membrane</location>
        <topology evidence="3">Multi-pass membrane protein</topology>
    </subcellularLocation>
</comment>
<sequence>MATVAGIGIGLFLLAFIWALCFFFCLAFSRAQGAIANAGIGFVLLAVILTVTLWFFPRGELSAEEQYTVFDSMYIARMTIISFCGVMMVVGGVLMVVFHVFEPQKAVVLKRMR</sequence>
<proteinExistence type="inferred from homology"/>
<evidence type="ECO:0000313" key="12">
    <source>
        <dbReference type="EMBL" id="ELT98774.1"/>
    </source>
</evidence>
<organism evidence="12">
    <name type="scientific">Capitella teleta</name>
    <name type="common">Polychaete worm</name>
    <dbReference type="NCBI Taxonomy" id="283909"/>
    <lineage>
        <taxon>Eukaryota</taxon>
        <taxon>Metazoa</taxon>
        <taxon>Spiralia</taxon>
        <taxon>Lophotrochozoa</taxon>
        <taxon>Annelida</taxon>
        <taxon>Polychaeta</taxon>
        <taxon>Sedentaria</taxon>
        <taxon>Scolecida</taxon>
        <taxon>Capitellidae</taxon>
        <taxon>Capitella</taxon>
    </lineage>
</organism>
<dbReference type="OMA" id="VYAKPIR"/>
<feature type="transmembrane region" description="Helical" evidence="10">
    <location>
        <begin position="35"/>
        <end position="56"/>
    </location>
</feature>
<dbReference type="InterPro" id="IPR026771">
    <property type="entry name" value="Tmem218"/>
</dbReference>
<evidence type="ECO:0000256" key="5">
    <source>
        <dbReference type="ARBA" id="ARBA00015054"/>
    </source>
</evidence>
<keyword evidence="8 10" id="KW-0472">Membrane</keyword>
<reference evidence="12 14" key="2">
    <citation type="journal article" date="2013" name="Nature">
        <title>Insights into bilaterian evolution from three spiralian genomes.</title>
        <authorList>
            <person name="Simakov O."/>
            <person name="Marletaz F."/>
            <person name="Cho S.J."/>
            <person name="Edsinger-Gonzales E."/>
            <person name="Havlak P."/>
            <person name="Hellsten U."/>
            <person name="Kuo D.H."/>
            <person name="Larsson T."/>
            <person name="Lv J."/>
            <person name="Arendt D."/>
            <person name="Savage R."/>
            <person name="Osoegawa K."/>
            <person name="de Jong P."/>
            <person name="Grimwood J."/>
            <person name="Chapman J.A."/>
            <person name="Shapiro H."/>
            <person name="Aerts A."/>
            <person name="Otillar R.P."/>
            <person name="Terry A.Y."/>
            <person name="Boore J.L."/>
            <person name="Grigoriev I.V."/>
            <person name="Lindberg D.R."/>
            <person name="Seaver E.C."/>
            <person name="Weisblat D.A."/>
            <person name="Putnam N.H."/>
            <person name="Rokhsar D.S."/>
        </authorList>
    </citation>
    <scope>NUCLEOTIDE SEQUENCE</scope>
    <source>
        <strain evidence="12 14">I ESC-2004</strain>
    </source>
</reference>
<feature type="domain" description="Transmembrane protein 218 N-terminal" evidence="11">
    <location>
        <begin position="3"/>
        <end position="58"/>
    </location>
</feature>
<name>R7TYG2_CAPTE</name>
<dbReference type="OrthoDB" id="5978182at2759"/>
<dbReference type="EMBL" id="AMQN01002000">
    <property type="status" value="NOT_ANNOTATED_CDS"/>
    <property type="molecule type" value="Genomic_DNA"/>
</dbReference>
<reference evidence="13" key="3">
    <citation type="submission" date="2015-06" db="UniProtKB">
        <authorList>
            <consortium name="EnsemblMetazoa"/>
        </authorList>
    </citation>
    <scope>IDENTIFICATION</scope>
</reference>
<dbReference type="GO" id="GO:0016020">
    <property type="term" value="C:membrane"/>
    <property type="evidence" value="ECO:0007669"/>
    <property type="project" value="UniProtKB-SubCell"/>
</dbReference>
<evidence type="ECO:0000256" key="4">
    <source>
        <dbReference type="ARBA" id="ARBA00010775"/>
    </source>
</evidence>
<evidence type="ECO:0000256" key="1">
    <source>
        <dbReference type="ARBA" id="ARBA00003173"/>
    </source>
</evidence>
<dbReference type="InterPro" id="IPR057973">
    <property type="entry name" value="TMEM218_N"/>
</dbReference>
<keyword evidence="7 10" id="KW-1133">Transmembrane helix</keyword>
<evidence type="ECO:0000256" key="10">
    <source>
        <dbReference type="SAM" id="Phobius"/>
    </source>
</evidence>
<comment type="similarity">
    <text evidence="4">Belongs to the TMEM218 family.</text>
</comment>
<evidence type="ECO:0000256" key="2">
    <source>
        <dbReference type="ARBA" id="ARBA00004138"/>
    </source>
</evidence>
<evidence type="ECO:0000313" key="14">
    <source>
        <dbReference type="Proteomes" id="UP000014760"/>
    </source>
</evidence>
<dbReference type="PANTHER" id="PTHR31622">
    <property type="entry name" value="TRANSMEMBRANE PROTEIN 218"/>
    <property type="match status" value="1"/>
</dbReference>
<evidence type="ECO:0000259" key="11">
    <source>
        <dbReference type="Pfam" id="PF25810"/>
    </source>
</evidence>
<dbReference type="Pfam" id="PF25810">
    <property type="entry name" value="TMEM218_N"/>
    <property type="match status" value="1"/>
</dbReference>
<accession>R7TYG2</accession>
<keyword evidence="14" id="KW-1185">Reference proteome</keyword>
<reference evidence="14" key="1">
    <citation type="submission" date="2012-12" db="EMBL/GenBank/DDBJ databases">
        <authorList>
            <person name="Hellsten U."/>
            <person name="Grimwood J."/>
            <person name="Chapman J.A."/>
            <person name="Shapiro H."/>
            <person name="Aerts A."/>
            <person name="Otillar R.P."/>
            <person name="Terry A.Y."/>
            <person name="Boore J.L."/>
            <person name="Simakov O."/>
            <person name="Marletaz F."/>
            <person name="Cho S.-J."/>
            <person name="Edsinger-Gonzales E."/>
            <person name="Havlak P."/>
            <person name="Kuo D.-H."/>
            <person name="Larsson T."/>
            <person name="Lv J."/>
            <person name="Arendt D."/>
            <person name="Savage R."/>
            <person name="Osoegawa K."/>
            <person name="de Jong P."/>
            <person name="Lindberg D.R."/>
            <person name="Seaver E.C."/>
            <person name="Weisblat D.A."/>
            <person name="Putnam N.H."/>
            <person name="Grigoriev I.V."/>
            <person name="Rokhsar D.S."/>
        </authorList>
    </citation>
    <scope>NUCLEOTIDE SEQUENCE</scope>
    <source>
        <strain evidence="14">I ESC-2004</strain>
    </source>
</reference>
<keyword evidence="6 10" id="KW-0812">Transmembrane</keyword>
<comment type="function">
    <text evidence="1">May be involved in ciliary biogenesis or function.</text>
</comment>
<dbReference type="EMBL" id="KB307554">
    <property type="protein sequence ID" value="ELT98774.1"/>
    <property type="molecule type" value="Genomic_DNA"/>
</dbReference>
<evidence type="ECO:0000256" key="7">
    <source>
        <dbReference type="ARBA" id="ARBA00022989"/>
    </source>
</evidence>
<evidence type="ECO:0000256" key="3">
    <source>
        <dbReference type="ARBA" id="ARBA00004141"/>
    </source>
</evidence>
<dbReference type="EnsemblMetazoa" id="CapteT220924">
    <property type="protein sequence ID" value="CapteP220924"/>
    <property type="gene ID" value="CapteG220924"/>
</dbReference>
<dbReference type="PANTHER" id="PTHR31622:SF1">
    <property type="entry name" value="TRANSMEMBRANE PROTEIN 218"/>
    <property type="match status" value="1"/>
</dbReference>